<dbReference type="InterPro" id="IPR008927">
    <property type="entry name" value="6-PGluconate_DH-like_C_sf"/>
</dbReference>
<dbReference type="InterPro" id="IPR035959">
    <property type="entry name" value="RutC-like_sf"/>
</dbReference>
<dbReference type="InterPro" id="IPR006175">
    <property type="entry name" value="YjgF/YER057c/UK114"/>
</dbReference>
<dbReference type="SUPFAM" id="SSF48179">
    <property type="entry name" value="6-phosphogluconate dehydrogenase C-terminal domain-like"/>
    <property type="match status" value="1"/>
</dbReference>
<keyword evidence="5" id="KW-1185">Reference proteome</keyword>
<dbReference type="InterPro" id="IPR006115">
    <property type="entry name" value="6PGDH_NADP-bd"/>
</dbReference>
<dbReference type="Gene3D" id="3.30.1330.40">
    <property type="entry name" value="RutC-like"/>
    <property type="match status" value="1"/>
</dbReference>
<feature type="domain" description="3-hydroxyisobutyrate dehydrogenase-like NAD-binding" evidence="3">
    <location>
        <begin position="158"/>
        <end position="265"/>
    </location>
</feature>
<proteinExistence type="predicted"/>
<comment type="caution">
    <text evidence="4">The sequence shown here is derived from an EMBL/GenBank/DDBJ whole genome shotgun (WGS) entry which is preliminary data.</text>
</comment>
<dbReference type="InterPro" id="IPR051265">
    <property type="entry name" value="HIBADH-related_NP60_sf"/>
</dbReference>
<evidence type="ECO:0000313" key="4">
    <source>
        <dbReference type="EMBL" id="MFC7218614.1"/>
    </source>
</evidence>
<dbReference type="SUPFAM" id="SSF51735">
    <property type="entry name" value="NAD(P)-binding Rossmann-fold domains"/>
    <property type="match status" value="1"/>
</dbReference>
<dbReference type="Pfam" id="PF14833">
    <property type="entry name" value="NAD_binding_11"/>
    <property type="match status" value="1"/>
</dbReference>
<dbReference type="PROSITE" id="PS00895">
    <property type="entry name" value="3_HYDROXYISOBUT_DH"/>
    <property type="match status" value="1"/>
</dbReference>
<dbReference type="InterPro" id="IPR013328">
    <property type="entry name" value="6PGD_dom2"/>
</dbReference>
<sequence length="427" mass="43496">MTEIAFLGLGSMGLPMARRLLDAGHPLTVWNRTASRAEPLAAAGARVARTPAEAVAGAAVVVTMLADPAAVTAVLLDAAPALRPGAMVVEMSTIGPDAVHALAARLPAGTALVDAPVMGSTPRARAGELTILAGGGAVARVEPVLAALGTVVRCGPLGSGAALKLVNNTAVITALAAVAESLALAASLGVDREAAERSLAAGPLAGVMARAADTESRFALGLASKDLRLAHDAAGGLPLAAAAGERLRATAEAEGAAADLSAVVRRPRTAPPGRTTPRGEHPDPRTYRREAPVLKAIDNPTTVPAPAGAYSHVARLDTDPSRPHTLLFLSGQIALDEKGELVGLGDMTAQSRHVMELIARILRAHGAGLDDIVNIRTFLTDMDLLPEYGAVRAEYLKGDPPTSTTVEVARLFRPGALLEVEVVAAVG</sequence>
<dbReference type="InterPro" id="IPR036291">
    <property type="entry name" value="NAD(P)-bd_dom_sf"/>
</dbReference>
<gene>
    <name evidence="4" type="ORF">ACFQLX_10605</name>
</gene>
<evidence type="ECO:0000259" key="3">
    <source>
        <dbReference type="Pfam" id="PF14833"/>
    </source>
</evidence>
<dbReference type="CDD" id="cd00448">
    <property type="entry name" value="YjgF_YER057c_UK114_family"/>
    <property type="match status" value="1"/>
</dbReference>
<evidence type="ECO:0000259" key="2">
    <source>
        <dbReference type="Pfam" id="PF03446"/>
    </source>
</evidence>
<evidence type="ECO:0000313" key="5">
    <source>
        <dbReference type="Proteomes" id="UP001596413"/>
    </source>
</evidence>
<name>A0ABW2GEX1_9ACTN</name>
<dbReference type="Pfam" id="PF01042">
    <property type="entry name" value="Ribonuc_L-PSP"/>
    <property type="match status" value="1"/>
</dbReference>
<protein>
    <submittedName>
        <fullName evidence="4">NAD(P)-binding domain-containing protein</fullName>
    </submittedName>
</protein>
<dbReference type="RefSeq" id="WP_386414004.1">
    <property type="nucleotide sequence ID" value="NZ_JBHSZO010000013.1"/>
</dbReference>
<feature type="domain" description="6-phosphogluconate dehydrogenase NADP-binding" evidence="2">
    <location>
        <begin position="3"/>
        <end position="154"/>
    </location>
</feature>
<reference evidence="5" key="1">
    <citation type="journal article" date="2019" name="Int. J. Syst. Evol. Microbiol.">
        <title>The Global Catalogue of Microorganisms (GCM) 10K type strain sequencing project: providing services to taxonomists for standard genome sequencing and annotation.</title>
        <authorList>
            <consortium name="The Broad Institute Genomics Platform"/>
            <consortium name="The Broad Institute Genome Sequencing Center for Infectious Disease"/>
            <person name="Wu L."/>
            <person name="Ma J."/>
        </authorList>
    </citation>
    <scope>NUCLEOTIDE SEQUENCE [LARGE SCALE GENOMIC DNA]</scope>
    <source>
        <strain evidence="5">CGMCC 1.13681</strain>
    </source>
</reference>
<dbReference type="SUPFAM" id="SSF55298">
    <property type="entry name" value="YjgF-like"/>
    <property type="match status" value="1"/>
</dbReference>
<dbReference type="EMBL" id="JBHSZO010000013">
    <property type="protein sequence ID" value="MFC7218614.1"/>
    <property type="molecule type" value="Genomic_DNA"/>
</dbReference>
<dbReference type="PANTHER" id="PTHR43580:SF2">
    <property type="entry name" value="CYTOKINE-LIKE NUCLEAR FACTOR N-PAC"/>
    <property type="match status" value="1"/>
</dbReference>
<dbReference type="Gene3D" id="1.10.1040.10">
    <property type="entry name" value="N-(1-d-carboxylethyl)-l-norvaline Dehydrogenase, domain 2"/>
    <property type="match status" value="1"/>
</dbReference>
<dbReference type="Proteomes" id="UP001596413">
    <property type="component" value="Unassembled WGS sequence"/>
</dbReference>
<feature type="region of interest" description="Disordered" evidence="1">
    <location>
        <begin position="266"/>
        <end position="286"/>
    </location>
</feature>
<dbReference type="InterPro" id="IPR029154">
    <property type="entry name" value="HIBADH-like_NADP-bd"/>
</dbReference>
<dbReference type="Gene3D" id="3.40.50.720">
    <property type="entry name" value="NAD(P)-binding Rossmann-like Domain"/>
    <property type="match status" value="1"/>
</dbReference>
<accession>A0ABW2GEX1</accession>
<dbReference type="Pfam" id="PF03446">
    <property type="entry name" value="NAD_binding_2"/>
    <property type="match status" value="1"/>
</dbReference>
<dbReference type="PANTHER" id="PTHR43580">
    <property type="entry name" value="OXIDOREDUCTASE GLYR1-RELATED"/>
    <property type="match status" value="1"/>
</dbReference>
<feature type="compositionally biased region" description="Basic and acidic residues" evidence="1">
    <location>
        <begin position="277"/>
        <end position="286"/>
    </location>
</feature>
<evidence type="ECO:0000256" key="1">
    <source>
        <dbReference type="SAM" id="MobiDB-lite"/>
    </source>
</evidence>
<dbReference type="InterPro" id="IPR002204">
    <property type="entry name" value="3-OH-isobutyrate_DH-rel_CS"/>
</dbReference>
<organism evidence="4 5">
    <name type="scientific">Streptomyces polyrhachis</name>
    <dbReference type="NCBI Taxonomy" id="1282885"/>
    <lineage>
        <taxon>Bacteria</taxon>
        <taxon>Bacillati</taxon>
        <taxon>Actinomycetota</taxon>
        <taxon>Actinomycetes</taxon>
        <taxon>Kitasatosporales</taxon>
        <taxon>Streptomycetaceae</taxon>
        <taxon>Streptomyces</taxon>
    </lineage>
</organism>